<evidence type="ECO:0000256" key="1">
    <source>
        <dbReference type="SAM" id="Phobius"/>
    </source>
</evidence>
<dbReference type="RefSeq" id="WP_138833179.1">
    <property type="nucleotide sequence ID" value="NZ_VCNI01000001.1"/>
</dbReference>
<dbReference type="SMART" id="SM00850">
    <property type="entry name" value="LytTR"/>
    <property type="match status" value="1"/>
</dbReference>
<evidence type="ECO:0000259" key="2">
    <source>
        <dbReference type="PROSITE" id="PS50930"/>
    </source>
</evidence>
<comment type="caution">
    <text evidence="3">The sequence shown here is derived from an EMBL/GenBank/DDBJ whole genome shotgun (WGS) entry which is preliminary data.</text>
</comment>
<evidence type="ECO:0000313" key="4">
    <source>
        <dbReference type="Proteomes" id="UP000751614"/>
    </source>
</evidence>
<dbReference type="InterPro" id="IPR007492">
    <property type="entry name" value="LytTR_DNA-bd_dom"/>
</dbReference>
<organism evidence="3 4">
    <name type="scientific">Flagellimonas algicola</name>
    <dbReference type="NCBI Taxonomy" id="2583815"/>
    <lineage>
        <taxon>Bacteria</taxon>
        <taxon>Pseudomonadati</taxon>
        <taxon>Bacteroidota</taxon>
        <taxon>Flavobacteriia</taxon>
        <taxon>Flavobacteriales</taxon>
        <taxon>Flavobacteriaceae</taxon>
        <taxon>Flagellimonas</taxon>
    </lineage>
</organism>
<dbReference type="PANTHER" id="PTHR37299:SF1">
    <property type="entry name" value="STAGE 0 SPORULATION PROTEIN A HOMOLOG"/>
    <property type="match status" value="1"/>
</dbReference>
<accession>A0ABY2WPI4</accession>
<gene>
    <name evidence="3" type="ORF">FGG15_03290</name>
</gene>
<evidence type="ECO:0000313" key="3">
    <source>
        <dbReference type="EMBL" id="TMU56577.1"/>
    </source>
</evidence>
<dbReference type="Gene3D" id="2.40.50.1020">
    <property type="entry name" value="LytTr DNA-binding domain"/>
    <property type="match status" value="1"/>
</dbReference>
<feature type="transmembrane region" description="Helical" evidence="1">
    <location>
        <begin position="12"/>
        <end position="33"/>
    </location>
</feature>
<dbReference type="PANTHER" id="PTHR37299">
    <property type="entry name" value="TRANSCRIPTIONAL REGULATOR-RELATED"/>
    <property type="match status" value="1"/>
</dbReference>
<feature type="transmembrane region" description="Helical" evidence="1">
    <location>
        <begin position="39"/>
        <end position="65"/>
    </location>
</feature>
<dbReference type="InterPro" id="IPR046947">
    <property type="entry name" value="LytR-like"/>
</dbReference>
<protein>
    <submittedName>
        <fullName evidence="3">LytTR family transcriptional regulator</fullName>
    </submittedName>
</protein>
<keyword evidence="4" id="KW-1185">Reference proteome</keyword>
<reference evidence="3 4" key="1">
    <citation type="submission" date="2019-05" db="EMBL/GenBank/DDBJ databases">
        <title>Flagellimonas sp. AsT0115, sp. nov., isolated from a marine red algae, Asparagopsis taxiformis.</title>
        <authorList>
            <person name="Kim J."/>
            <person name="Jeong S.E."/>
            <person name="Jeon C.O."/>
        </authorList>
    </citation>
    <scope>NUCLEOTIDE SEQUENCE [LARGE SCALE GENOMIC DNA]</scope>
    <source>
        <strain evidence="3 4">AsT0115</strain>
    </source>
</reference>
<dbReference type="PROSITE" id="PS50930">
    <property type="entry name" value="HTH_LYTTR"/>
    <property type="match status" value="1"/>
</dbReference>
<feature type="domain" description="HTH LytTR-type" evidence="2">
    <location>
        <begin position="147"/>
        <end position="244"/>
    </location>
</feature>
<keyword evidence="1" id="KW-0812">Transmembrane</keyword>
<sequence>MQIKWSEKKFYVLSIGILIVMFALTLLQNFIRYRNHSSYSVWISIVYLSISIILFIPVIILTVRLQRYLKNRFSRGYWFLIMLSALGILGLFYLLSNVILHSLGYFDHFVDVEYARYYFGREALYHLILIMGAAVFVQFSKSNTETITVYKGRKKITMPLSLIHWIEAEGHYLNFYTESDSFIKRERLVSLAKQLEPEFIRIHRKYLVNRNEISATEKDKRDEFLVLKSGKRLKIGQSFKPINW</sequence>
<dbReference type="Pfam" id="PF04397">
    <property type="entry name" value="LytTR"/>
    <property type="match status" value="1"/>
</dbReference>
<keyword evidence="1" id="KW-1133">Transmembrane helix</keyword>
<keyword evidence="1" id="KW-0472">Membrane</keyword>
<dbReference type="EMBL" id="VCNI01000001">
    <property type="protein sequence ID" value="TMU56577.1"/>
    <property type="molecule type" value="Genomic_DNA"/>
</dbReference>
<feature type="transmembrane region" description="Helical" evidence="1">
    <location>
        <begin position="77"/>
        <end position="103"/>
    </location>
</feature>
<name>A0ABY2WPI4_9FLAO</name>
<dbReference type="Proteomes" id="UP000751614">
    <property type="component" value="Unassembled WGS sequence"/>
</dbReference>
<proteinExistence type="predicted"/>
<feature type="transmembrane region" description="Helical" evidence="1">
    <location>
        <begin position="123"/>
        <end position="140"/>
    </location>
</feature>